<dbReference type="AlphaFoldDB" id="A0AAV4LM58"/>
<keyword evidence="1" id="KW-0472">Membrane</keyword>
<accession>A0AAV4LM58</accession>
<evidence type="ECO:0000256" key="1">
    <source>
        <dbReference type="SAM" id="Phobius"/>
    </source>
</evidence>
<sequence>MYIIYSFNSEKGIKEYKESYRAISFDELKTKLIYRKSSLESTKALNSLIGNTLKYVFTVLTFVITLVQSYSTIIIGQTGNITKNATQAGTFISNIFKSVFNFTTSSFDLATKLVIVFLIVYVYTKLREDYHNLHIMILEDIIKEKEDEIEKNKAKKTEVHEYTKKRNPGARFSSLDIRQTLQYPINSIFHS</sequence>
<dbReference type="Proteomes" id="UP001057291">
    <property type="component" value="Unassembled WGS sequence"/>
</dbReference>
<feature type="transmembrane region" description="Helical" evidence="1">
    <location>
        <begin position="109"/>
        <end position="126"/>
    </location>
</feature>
<feature type="transmembrane region" description="Helical" evidence="1">
    <location>
        <begin position="55"/>
        <end position="75"/>
    </location>
</feature>
<organism evidence="2 3">
    <name type="scientific">Collibacillus ludicampi</name>
    <dbReference type="NCBI Taxonomy" id="2771369"/>
    <lineage>
        <taxon>Bacteria</taxon>
        <taxon>Bacillati</taxon>
        <taxon>Bacillota</taxon>
        <taxon>Bacilli</taxon>
        <taxon>Bacillales</taxon>
        <taxon>Alicyclobacillaceae</taxon>
        <taxon>Collibacillus</taxon>
    </lineage>
</organism>
<protein>
    <recommendedName>
        <fullName evidence="4">ABC transmembrane type-1 domain-containing protein</fullName>
    </recommendedName>
</protein>
<keyword evidence="1" id="KW-0812">Transmembrane</keyword>
<evidence type="ECO:0000313" key="3">
    <source>
        <dbReference type="Proteomes" id="UP001057291"/>
    </source>
</evidence>
<dbReference type="RefSeq" id="WP_282201542.1">
    <property type="nucleotide sequence ID" value="NZ_BOQE01000002.1"/>
</dbReference>
<keyword evidence="3" id="KW-1185">Reference proteome</keyword>
<keyword evidence="1" id="KW-1133">Transmembrane helix</keyword>
<name>A0AAV4LM58_9BACL</name>
<dbReference type="EMBL" id="BOQE01000002">
    <property type="protein sequence ID" value="GIM48493.1"/>
    <property type="molecule type" value="Genomic_DNA"/>
</dbReference>
<evidence type="ECO:0000313" key="2">
    <source>
        <dbReference type="EMBL" id="GIM48493.1"/>
    </source>
</evidence>
<proteinExistence type="predicted"/>
<comment type="caution">
    <text evidence="2">The sequence shown here is derived from an EMBL/GenBank/DDBJ whole genome shotgun (WGS) entry which is preliminary data.</text>
</comment>
<evidence type="ECO:0008006" key="4">
    <source>
        <dbReference type="Google" id="ProtNLM"/>
    </source>
</evidence>
<gene>
    <name evidence="2" type="ORF">DNHGIG_40420</name>
</gene>
<reference evidence="2" key="1">
    <citation type="journal article" date="2023" name="Int. J. Syst. Evol. Microbiol.">
        <title>Collibacillus ludicampi gen. nov., sp. nov., a new soil bacterium of the family Alicyclobacillaceae.</title>
        <authorList>
            <person name="Jojima T."/>
            <person name="Ioku Y."/>
            <person name="Fukuta Y."/>
            <person name="Shirasaka N."/>
            <person name="Matsumura Y."/>
            <person name="Mori M."/>
        </authorList>
    </citation>
    <scope>NUCLEOTIDE SEQUENCE</scope>
    <source>
        <strain evidence="2">TP075</strain>
    </source>
</reference>